<evidence type="ECO:0000259" key="1">
    <source>
        <dbReference type="Pfam" id="PF14311"/>
    </source>
</evidence>
<protein>
    <submittedName>
        <fullName evidence="2">Zinc-ribbon domain-containing protein</fullName>
    </submittedName>
</protein>
<keyword evidence="3" id="KW-1185">Reference proteome</keyword>
<dbReference type="RefSeq" id="WP_224308958.1">
    <property type="nucleotide sequence ID" value="NZ_JAHSST010000001.1"/>
</dbReference>
<feature type="domain" description="Treble clef zinc finger" evidence="1">
    <location>
        <begin position="270"/>
        <end position="319"/>
    </location>
</feature>
<dbReference type="Pfam" id="PF14311">
    <property type="entry name" value="DUF4379"/>
    <property type="match status" value="4"/>
</dbReference>
<evidence type="ECO:0000313" key="2">
    <source>
        <dbReference type="EMBL" id="MBZ6150425.1"/>
    </source>
</evidence>
<sequence length="473" mass="52625">MSRNADEPERQINTLAFTHPYIASELIAVVAHGELESEPLQPLDLRECRWRCTACAHEWTCIVRKRTSRGAGSGCPKCARLRTINARRVARPGESLADLHPELAHEFVANLDNELTTAQLKPHSGYKCRWRCRSCNNEWVAVPQNRVSGKTGCPTCAAARRGSWRRRPGTNARTAQDALADAASEFVRNETTPNHDLAMLRPGSSDKCTWLCSTCGHTWIASVASRVRSHRNRSGSGCRKCYDRRIVTRRRTPKEGESLGERFPQISQSFVENLTTPGAGPEQLRIRSNDRCVWKCNYGHQWETNVLSRTYGSGCPTCTSAGRSRFELEVRSLLAAATGTDVVCDYAIEHVRGLSGRSPRVDLFFPAVQLCVDLDPFHTHNSHRVKDARKSALLRGLDYVRVRARGLPEIPGDCVEVSDNTKDGIDPWTWASSLRPIILGRGIQFESLSKAQRATALGQAADDWSTVKGALPR</sequence>
<comment type="caution">
    <text evidence="2">The sequence shown here is derived from an EMBL/GenBank/DDBJ whole genome shotgun (WGS) entry which is preliminary data.</text>
</comment>
<dbReference type="Proteomes" id="UP000758701">
    <property type="component" value="Unassembled WGS sequence"/>
</dbReference>
<proteinExistence type="predicted"/>
<dbReference type="InterPro" id="IPR025487">
    <property type="entry name" value="DUF4379"/>
</dbReference>
<organism evidence="2 3">
    <name type="scientific">Streptomyces olivaceus</name>
    <dbReference type="NCBI Taxonomy" id="47716"/>
    <lineage>
        <taxon>Bacteria</taxon>
        <taxon>Bacillati</taxon>
        <taxon>Actinomycetota</taxon>
        <taxon>Actinomycetes</taxon>
        <taxon>Kitasatosporales</taxon>
        <taxon>Streptomycetaceae</taxon>
        <taxon>Streptomyces</taxon>
    </lineage>
</organism>
<dbReference type="PANTHER" id="PTHR37317:SF1">
    <property type="entry name" value="ZINC-RIBBON DOMAIN-CONTAINING PROTEIN-RELATED"/>
    <property type="match status" value="1"/>
</dbReference>
<feature type="domain" description="Treble clef zinc finger" evidence="1">
    <location>
        <begin position="183"/>
        <end position="243"/>
    </location>
</feature>
<feature type="domain" description="Treble clef zinc finger" evidence="1">
    <location>
        <begin position="103"/>
        <end position="157"/>
    </location>
</feature>
<feature type="domain" description="Treble clef zinc finger" evidence="1">
    <location>
        <begin position="46"/>
        <end position="80"/>
    </location>
</feature>
<evidence type="ECO:0000313" key="3">
    <source>
        <dbReference type="Proteomes" id="UP000758701"/>
    </source>
</evidence>
<reference evidence="2 3" key="1">
    <citation type="submission" date="2021-06" db="EMBL/GenBank/DDBJ databases">
        <title>Ecological speciation of a Streptomyces species isolated from different habitats and geographic origins.</title>
        <authorList>
            <person name="Wang J."/>
        </authorList>
    </citation>
    <scope>NUCLEOTIDE SEQUENCE [LARGE SCALE GENOMIC DNA]</scope>
    <source>
        <strain evidence="2 3">FXJ8.012</strain>
    </source>
</reference>
<dbReference type="PANTHER" id="PTHR37317">
    <property type="entry name" value="BLR8090 PROTEIN"/>
    <property type="match status" value="1"/>
</dbReference>
<gene>
    <name evidence="2" type="ORF">KVH32_04470</name>
</gene>
<dbReference type="EMBL" id="JAHSTP010000001">
    <property type="protein sequence ID" value="MBZ6150425.1"/>
    <property type="molecule type" value="Genomic_DNA"/>
</dbReference>
<accession>A0ABS7VXJ0</accession>
<name>A0ABS7VXJ0_STROV</name>